<gene>
    <name evidence="2" type="ORF">BOTBODRAFT_37317</name>
</gene>
<organism evidence="2 3">
    <name type="scientific">Botryobasidium botryosum (strain FD-172 SS1)</name>
    <dbReference type="NCBI Taxonomy" id="930990"/>
    <lineage>
        <taxon>Eukaryota</taxon>
        <taxon>Fungi</taxon>
        <taxon>Dikarya</taxon>
        <taxon>Basidiomycota</taxon>
        <taxon>Agaricomycotina</taxon>
        <taxon>Agaricomycetes</taxon>
        <taxon>Cantharellales</taxon>
        <taxon>Botryobasidiaceae</taxon>
        <taxon>Botryobasidium</taxon>
    </lineage>
</organism>
<keyword evidence="3" id="KW-1185">Reference proteome</keyword>
<reference evidence="3" key="1">
    <citation type="journal article" date="2014" name="Proc. Natl. Acad. Sci. U.S.A.">
        <title>Extensive sampling of basidiomycete genomes demonstrates inadequacy of the white-rot/brown-rot paradigm for wood decay fungi.</title>
        <authorList>
            <person name="Riley R."/>
            <person name="Salamov A.A."/>
            <person name="Brown D.W."/>
            <person name="Nagy L.G."/>
            <person name="Floudas D."/>
            <person name="Held B.W."/>
            <person name="Levasseur A."/>
            <person name="Lombard V."/>
            <person name="Morin E."/>
            <person name="Otillar R."/>
            <person name="Lindquist E.A."/>
            <person name="Sun H."/>
            <person name="LaButti K.M."/>
            <person name="Schmutz J."/>
            <person name="Jabbour D."/>
            <person name="Luo H."/>
            <person name="Baker S.E."/>
            <person name="Pisabarro A.G."/>
            <person name="Walton J.D."/>
            <person name="Blanchette R.A."/>
            <person name="Henrissat B."/>
            <person name="Martin F."/>
            <person name="Cullen D."/>
            <person name="Hibbett D.S."/>
            <person name="Grigoriev I.V."/>
        </authorList>
    </citation>
    <scope>NUCLEOTIDE SEQUENCE [LARGE SCALE GENOMIC DNA]</scope>
    <source>
        <strain evidence="3">FD-172 SS1</strain>
    </source>
</reference>
<dbReference type="HOGENOM" id="CLU_027438_2_0_1"/>
<dbReference type="Gene3D" id="3.10.20.90">
    <property type="entry name" value="Phosphatidylinositol 3-kinase Catalytic Subunit, Chain A, domain 1"/>
    <property type="match status" value="1"/>
</dbReference>
<sequence length="647" mass="70280">MSSCISLPPGSKHETGPGLVAVTVIDENCDAVEVGAFKSPLDRDAIVAAFVAKGRKVPTNATLVIKSLETYTVHVTADQASSTAAINIDQTLVEYYNRIFVPPHGEKDLGLDEAVIEGYQVKVYDDLGISFQRTIRVPDNGKQYPLPPGLGAFKLHNVADYARKLPASIVAQGGLFMSMYRREAMWMDFSSKRNRYALKVSAGDINVLNGYPRSDVRQDGTQDYVVVDHDEGQPWLDGICTAPGLVKQFVAMPLGSGYTAEGQLTGGENIGGLQFDIFKEFSTTVSFEQPSDKSRVLLDIYKTPRELGLQEGDSLTMIDRPNPVRQLRVGEPFPTALSSITVCLRSSQHTGYIFVKTLTGKTITLGCEPSYTVGEIKALIQDKEGILPKKQRLIYAGRQLEDGRILHDYRITHESTVHLVLRLRGGGFSGPMGFAAGGSITQKIVRDTLPLAAYDQSNSVRVHIHVLNPAMYEHLTGLPAPECPVSADTYKQVGLPWFALYDEEVPHANNATGGNRLAGVKSIISLDREREEAGKSHIQGNCCHCHAGVASIKFHSCGHLICDDCNSGLDSRAVCPDPDCTIETTRRTRMAAPTLAPGEEENTEEILNERIIMLEMCAKRGVVGSFKSKASAVAPLCAAGGGVGYYC</sequence>
<name>A0A067M2X9_BOTB1</name>
<feature type="domain" description="Ubiquitin-like" evidence="1">
    <location>
        <begin position="351"/>
        <end position="426"/>
    </location>
</feature>
<proteinExistence type="predicted"/>
<dbReference type="InterPro" id="IPR019956">
    <property type="entry name" value="Ubiquitin_dom"/>
</dbReference>
<dbReference type="InterPro" id="IPR050158">
    <property type="entry name" value="Ubiquitin_ubiquitin-like"/>
</dbReference>
<dbReference type="SMART" id="SM00213">
    <property type="entry name" value="UBQ"/>
    <property type="match status" value="1"/>
</dbReference>
<dbReference type="Pfam" id="PF00240">
    <property type="entry name" value="ubiquitin"/>
    <property type="match status" value="1"/>
</dbReference>
<dbReference type="EMBL" id="KL198082">
    <property type="protein sequence ID" value="KDQ09070.1"/>
    <property type="molecule type" value="Genomic_DNA"/>
</dbReference>
<dbReference type="InParanoid" id="A0A067M2X9"/>
<dbReference type="InterPro" id="IPR029071">
    <property type="entry name" value="Ubiquitin-like_domsf"/>
</dbReference>
<evidence type="ECO:0000259" key="1">
    <source>
        <dbReference type="PROSITE" id="PS50053"/>
    </source>
</evidence>
<accession>A0A067M2X9</accession>
<dbReference type="STRING" id="930990.A0A067M2X9"/>
<dbReference type="PROSITE" id="PS50053">
    <property type="entry name" value="UBIQUITIN_2"/>
    <property type="match status" value="1"/>
</dbReference>
<dbReference type="OrthoDB" id="428577at2759"/>
<evidence type="ECO:0000313" key="2">
    <source>
        <dbReference type="EMBL" id="KDQ09070.1"/>
    </source>
</evidence>
<dbReference type="FunFam" id="3.10.20.90:FF:000160">
    <property type="entry name" value="Polyubiquitin-C"/>
    <property type="match status" value="1"/>
</dbReference>
<protein>
    <recommendedName>
        <fullName evidence="1">Ubiquitin-like domain-containing protein</fullName>
    </recommendedName>
</protein>
<dbReference type="PRINTS" id="PR00348">
    <property type="entry name" value="UBIQUITIN"/>
</dbReference>
<evidence type="ECO:0000313" key="3">
    <source>
        <dbReference type="Proteomes" id="UP000027195"/>
    </source>
</evidence>
<dbReference type="PANTHER" id="PTHR10666">
    <property type="entry name" value="UBIQUITIN"/>
    <property type="match status" value="1"/>
</dbReference>
<dbReference type="InterPro" id="IPR000626">
    <property type="entry name" value="Ubiquitin-like_dom"/>
</dbReference>
<dbReference type="Proteomes" id="UP000027195">
    <property type="component" value="Unassembled WGS sequence"/>
</dbReference>
<dbReference type="AlphaFoldDB" id="A0A067M2X9"/>
<dbReference type="SUPFAM" id="SSF54236">
    <property type="entry name" value="Ubiquitin-like"/>
    <property type="match status" value="1"/>
</dbReference>